<keyword evidence="2" id="KW-1185">Reference proteome</keyword>
<sequence length="56" mass="5770">MTRSPATAWAVAPHARLASAAPRGRLVVVDDASHMVHLDAPGAIVEAAADILEEIA</sequence>
<gene>
    <name evidence="1" type="ORF">SAMN05660976_01066</name>
</gene>
<proteinExistence type="predicted"/>
<dbReference type="EMBL" id="FOBF01000002">
    <property type="protein sequence ID" value="SEK71697.1"/>
    <property type="molecule type" value="Genomic_DNA"/>
</dbReference>
<reference evidence="1 2" key="1">
    <citation type="submission" date="2016-10" db="EMBL/GenBank/DDBJ databases">
        <authorList>
            <person name="de Groot N.N."/>
        </authorList>
    </citation>
    <scope>NUCLEOTIDE SEQUENCE [LARGE SCALE GENOMIC DNA]</scope>
    <source>
        <strain evidence="1 2">DSM 43357</strain>
    </source>
</reference>
<evidence type="ECO:0008006" key="3">
    <source>
        <dbReference type="Google" id="ProtNLM"/>
    </source>
</evidence>
<organism evidence="1 2">
    <name type="scientific">Nonomuraea pusilla</name>
    <dbReference type="NCBI Taxonomy" id="46177"/>
    <lineage>
        <taxon>Bacteria</taxon>
        <taxon>Bacillati</taxon>
        <taxon>Actinomycetota</taxon>
        <taxon>Actinomycetes</taxon>
        <taxon>Streptosporangiales</taxon>
        <taxon>Streptosporangiaceae</taxon>
        <taxon>Nonomuraea</taxon>
    </lineage>
</organism>
<dbReference type="Proteomes" id="UP000198953">
    <property type="component" value="Unassembled WGS sequence"/>
</dbReference>
<dbReference type="SUPFAM" id="SSF53474">
    <property type="entry name" value="alpha/beta-Hydrolases"/>
    <property type="match status" value="1"/>
</dbReference>
<protein>
    <recommendedName>
        <fullName evidence="3">TAP-like protein</fullName>
    </recommendedName>
</protein>
<dbReference type="STRING" id="46177.SAMN05660976_01066"/>
<evidence type="ECO:0000313" key="1">
    <source>
        <dbReference type="EMBL" id="SEK71697.1"/>
    </source>
</evidence>
<dbReference type="Gene3D" id="3.40.50.1820">
    <property type="entry name" value="alpha/beta hydrolase"/>
    <property type="match status" value="1"/>
</dbReference>
<name>A0A1H7JCS7_9ACTN</name>
<dbReference type="InterPro" id="IPR029058">
    <property type="entry name" value="AB_hydrolase_fold"/>
</dbReference>
<evidence type="ECO:0000313" key="2">
    <source>
        <dbReference type="Proteomes" id="UP000198953"/>
    </source>
</evidence>
<accession>A0A1H7JCS7</accession>
<dbReference type="RefSeq" id="WP_176573287.1">
    <property type="nucleotide sequence ID" value="NZ_BBZG01000001.1"/>
</dbReference>
<dbReference type="AlphaFoldDB" id="A0A1H7JCS7"/>